<dbReference type="RefSeq" id="WP_054061110.1">
    <property type="nucleotide sequence ID" value="NZ_JSYZ01000009.1"/>
</dbReference>
<dbReference type="InterPro" id="IPR029033">
    <property type="entry name" value="His_PPase_superfam"/>
</dbReference>
<proteinExistence type="predicted"/>
<reference evidence="1 2" key="1">
    <citation type="journal article" date="2015" name="PLoS ONE">
        <title>Rice-Infecting Pseudomonas Genomes Are Highly Accessorized and Harbor Multiple Putative Virulence Mechanisms to Cause Sheath Brown Rot.</title>
        <authorList>
            <person name="Quibod I.L."/>
            <person name="Grande G."/>
            <person name="Oreiro E.G."/>
            <person name="Borja F.N."/>
            <person name="Dossa G.S."/>
            <person name="Mauleon R."/>
            <person name="Cruz C.V."/>
            <person name="Oliva R."/>
        </authorList>
    </citation>
    <scope>NUCLEOTIDE SEQUENCE [LARGE SCALE GENOMIC DNA]</scope>
    <source>
        <strain evidence="1 2">IRRI 6609</strain>
    </source>
</reference>
<dbReference type="EMBL" id="JSYZ01000009">
    <property type="protein sequence ID" value="KPA90717.1"/>
    <property type="molecule type" value="Genomic_DNA"/>
</dbReference>
<dbReference type="SMART" id="SM00855">
    <property type="entry name" value="PGAM"/>
    <property type="match status" value="1"/>
</dbReference>
<dbReference type="PANTHER" id="PTHR48100">
    <property type="entry name" value="BROAD-SPECIFICITY PHOSPHATASE YOR283W-RELATED"/>
    <property type="match status" value="1"/>
</dbReference>
<dbReference type="Proteomes" id="UP000037931">
    <property type="component" value="Unassembled WGS sequence"/>
</dbReference>
<organism evidence="1 2">
    <name type="scientific">Pseudomonas asplenii</name>
    <dbReference type="NCBI Taxonomy" id="53407"/>
    <lineage>
        <taxon>Bacteria</taxon>
        <taxon>Pseudomonadati</taxon>
        <taxon>Pseudomonadota</taxon>
        <taxon>Gammaproteobacteria</taxon>
        <taxon>Pseudomonadales</taxon>
        <taxon>Pseudomonadaceae</taxon>
        <taxon>Pseudomonas</taxon>
    </lineage>
</organism>
<protein>
    <submittedName>
        <fullName evidence="1">Fructose-2,6-bisphosphatase</fullName>
    </submittedName>
</protein>
<dbReference type="InterPro" id="IPR050275">
    <property type="entry name" value="PGM_Phosphatase"/>
</dbReference>
<keyword evidence="2" id="KW-1185">Reference proteome</keyword>
<dbReference type="OrthoDB" id="7502553at2"/>
<dbReference type="CDD" id="cd07067">
    <property type="entry name" value="HP_PGM_like"/>
    <property type="match status" value="1"/>
</dbReference>
<dbReference type="GO" id="GO:0016791">
    <property type="term" value="F:phosphatase activity"/>
    <property type="evidence" value="ECO:0007669"/>
    <property type="project" value="TreeGrafter"/>
</dbReference>
<dbReference type="InterPro" id="IPR013078">
    <property type="entry name" value="His_Pase_superF_clade-1"/>
</dbReference>
<dbReference type="SUPFAM" id="SSF53254">
    <property type="entry name" value="Phosphoglycerate mutase-like"/>
    <property type="match status" value="1"/>
</dbReference>
<dbReference type="PATRIC" id="fig|50340.43.peg.6171"/>
<dbReference type="Gene3D" id="3.40.50.1240">
    <property type="entry name" value="Phosphoglycerate mutase-like"/>
    <property type="match status" value="1"/>
</dbReference>
<dbReference type="Pfam" id="PF00300">
    <property type="entry name" value="His_Phos_1"/>
    <property type="match status" value="1"/>
</dbReference>
<name>A0A0M9GGW5_9PSED</name>
<sequence length="181" mass="19859">MAIRLSVVCHARTEAQRLGRFPLDEPVEPKGLAKAAELASRLKKPVRILSAPETRAWQTAEALGSEIEIVPELGDYDFGEWQGLSLSDLQENAPEALAAWVSHPEMAPPAGESVIALCARVAAWLDSFQEDGHFVVVTHPFVIRAAILHALQAGPASFNAIDIEPLSVVDLRRNGHWRLRF</sequence>
<comment type="caution">
    <text evidence="1">The sequence shown here is derived from an EMBL/GenBank/DDBJ whole genome shotgun (WGS) entry which is preliminary data.</text>
</comment>
<dbReference type="STRING" id="50340.PF66_02779"/>
<evidence type="ECO:0000313" key="2">
    <source>
        <dbReference type="Proteomes" id="UP000037931"/>
    </source>
</evidence>
<dbReference type="AlphaFoldDB" id="A0A0M9GGW5"/>
<evidence type="ECO:0000313" key="1">
    <source>
        <dbReference type="EMBL" id="KPA90717.1"/>
    </source>
</evidence>
<gene>
    <name evidence="1" type="ORF">PF66_02779</name>
</gene>
<accession>A0A0M9GGW5</accession>